<name>A0A2N3XTY7_SACSN</name>
<feature type="region of interest" description="Disordered" evidence="1">
    <location>
        <begin position="92"/>
        <end position="128"/>
    </location>
</feature>
<dbReference type="OrthoDB" id="3709066at2"/>
<dbReference type="RefSeq" id="WP_010316434.1">
    <property type="nucleotide sequence ID" value="NZ_CP061007.1"/>
</dbReference>
<reference evidence="2" key="1">
    <citation type="submission" date="2017-12" db="EMBL/GenBank/DDBJ databases">
        <title>Sequencing the genomes of 1000 Actinobacteria strains.</title>
        <authorList>
            <person name="Klenk H.-P."/>
        </authorList>
    </citation>
    <scope>NUCLEOTIDE SEQUENCE [LARGE SCALE GENOMIC DNA]</scope>
    <source>
        <strain evidence="2">DSM 44228</strain>
    </source>
</reference>
<accession>A0A2N3XTY7</accession>
<protein>
    <submittedName>
        <fullName evidence="2">Uncharacterized protein</fullName>
    </submittedName>
</protein>
<gene>
    <name evidence="2" type="ORF">A8926_1749</name>
</gene>
<dbReference type="EMBL" id="PJNB01000001">
    <property type="protein sequence ID" value="PKW14154.1"/>
    <property type="molecule type" value="Genomic_DNA"/>
</dbReference>
<proteinExistence type="predicted"/>
<feature type="compositionally biased region" description="Low complexity" evidence="1">
    <location>
        <begin position="114"/>
        <end position="128"/>
    </location>
</feature>
<evidence type="ECO:0000313" key="3">
    <source>
        <dbReference type="Proteomes" id="UP000233786"/>
    </source>
</evidence>
<dbReference type="Proteomes" id="UP000233786">
    <property type="component" value="Unassembled WGS sequence"/>
</dbReference>
<sequence length="218" mass="23638">MWFLKKQQQEYLVGDSSKGGRRREELTCPGHKPHYGEQITGMTVRWHCECGAYRDEIDAPPPPGNDMPSGDYLEMRVRGIQGDTSAWRSQVTGKPLPVKRDPVPPAGSTHHDTTPAAAPATTTNTGGTSMAGIEEIIAAISNTSSKSEQIQGALAQVQQWATEVAGQLHDALGGSHQPEVQQAIEVFSELSEVGQRITELHQLVSGAVSEIEQYGQRL</sequence>
<organism evidence="2 3">
    <name type="scientific">Saccharopolyspora spinosa</name>
    <dbReference type="NCBI Taxonomy" id="60894"/>
    <lineage>
        <taxon>Bacteria</taxon>
        <taxon>Bacillati</taxon>
        <taxon>Actinomycetota</taxon>
        <taxon>Actinomycetes</taxon>
        <taxon>Pseudonocardiales</taxon>
        <taxon>Pseudonocardiaceae</taxon>
        <taxon>Saccharopolyspora</taxon>
    </lineage>
</organism>
<evidence type="ECO:0000313" key="2">
    <source>
        <dbReference type="EMBL" id="PKW14154.1"/>
    </source>
</evidence>
<comment type="caution">
    <text evidence="2">The sequence shown here is derived from an EMBL/GenBank/DDBJ whole genome shotgun (WGS) entry which is preliminary data.</text>
</comment>
<evidence type="ECO:0000256" key="1">
    <source>
        <dbReference type="SAM" id="MobiDB-lite"/>
    </source>
</evidence>
<dbReference type="AlphaFoldDB" id="A0A2N3XTY7"/>
<keyword evidence="3" id="KW-1185">Reference proteome</keyword>
<dbReference type="STRING" id="994479.GCA_000194155_08134"/>